<organism evidence="1">
    <name type="scientific">Ophidiomyces ophidiicola</name>
    <dbReference type="NCBI Taxonomy" id="1387563"/>
    <lineage>
        <taxon>Eukaryota</taxon>
        <taxon>Fungi</taxon>
        <taxon>Dikarya</taxon>
        <taxon>Ascomycota</taxon>
        <taxon>Pezizomycotina</taxon>
        <taxon>Eurotiomycetes</taxon>
        <taxon>Eurotiomycetidae</taxon>
        <taxon>Onygenales</taxon>
        <taxon>Onygenaceae</taxon>
        <taxon>Ophidiomyces</taxon>
    </lineage>
</organism>
<comment type="caution">
    <text evidence="1">The sequence shown here is derived from an EMBL/GenBank/DDBJ whole genome shotgun (WGS) entry which is preliminary data.</text>
</comment>
<gene>
    <name evidence="1" type="ORF">LOY88_006369</name>
</gene>
<dbReference type="EMBL" id="JALBCA010000149">
    <property type="protein sequence ID" value="KAI2382028.1"/>
    <property type="molecule type" value="Genomic_DNA"/>
</dbReference>
<name>A0ACB8UN90_9EURO</name>
<protein>
    <submittedName>
        <fullName evidence="1">Uncharacterized protein</fullName>
    </submittedName>
</protein>
<reference evidence="1" key="1">
    <citation type="journal article" date="2022" name="bioRxiv">
        <title>Population genetic analysis of Ophidiomyces ophidiicola, the causative agent of snake fungal disease, indicates recent introductions to the USA.</title>
        <authorList>
            <person name="Ladner J.T."/>
            <person name="Palmer J.M."/>
            <person name="Ettinger C.L."/>
            <person name="Stajich J.E."/>
            <person name="Farrell T.M."/>
            <person name="Glorioso B.M."/>
            <person name="Lawson B."/>
            <person name="Price S.J."/>
            <person name="Stengle A.G."/>
            <person name="Grear D.A."/>
            <person name="Lorch J.M."/>
        </authorList>
    </citation>
    <scope>NUCLEOTIDE SEQUENCE</scope>
    <source>
        <strain evidence="1">NWHC 24266-5</strain>
    </source>
</reference>
<accession>A0ACB8UN90</accession>
<evidence type="ECO:0000313" key="1">
    <source>
        <dbReference type="EMBL" id="KAI2382028.1"/>
    </source>
</evidence>
<proteinExistence type="predicted"/>
<sequence length="407" mass="43274">MRLFESTSVLVGTVLPLITAFPTSRPRENQIIPDKYVVTFKSGVSKADIEAHTSWVSSVQARNVAKGFTTAEAPGVENTFNINTFNAYSGSFDRETIREIKTHPNVAYVEPDRIVYVADLVEQMNATYGPRRLSHRSLPLPDNSYFYDSKAGEGSYVYIMDTGINKAHIDFEGRAIAGVNLQQGVAFDDTVGHGTHCAGIAVAKTYGVAKKAVAVDVKVFKSTSGPWSFLLNGLDWSVKNITGENRLSRSSVSISISGATYQPMNDAIKAAVDGGVVVVAAAGNDGREAGRNSPGNAPGAICVGSINSRNAMDTRSRFSNFGTVVSIWAPGEGIISCAKASRDGTANMSGTSMATPHVAGTIAYLQSLFDLRNPAAAARKLYELATPNIVKDVGASNNRLAYNGSGK</sequence>